<comment type="similarity">
    <text evidence="1">Belongs to the DprA/Smf family.</text>
</comment>
<dbReference type="Proteomes" id="UP000286848">
    <property type="component" value="Unassembled WGS sequence"/>
</dbReference>
<keyword evidence="4" id="KW-1185">Reference proteome</keyword>
<name>A0A401ITP8_9LACO</name>
<accession>A0A401ITP8</accession>
<protein>
    <submittedName>
        <fullName evidence="3">DNA processing protein</fullName>
    </submittedName>
</protein>
<dbReference type="EMBL" id="BFFP01000020">
    <property type="protein sequence ID" value="GBG94875.1"/>
    <property type="molecule type" value="Genomic_DNA"/>
</dbReference>
<dbReference type="InterPro" id="IPR057666">
    <property type="entry name" value="DrpA_SLOG"/>
</dbReference>
<organism evidence="3 4">
    <name type="scientific">Ligilactobacillus salitolerans</name>
    <dbReference type="NCBI Taxonomy" id="1808352"/>
    <lineage>
        <taxon>Bacteria</taxon>
        <taxon>Bacillati</taxon>
        <taxon>Bacillota</taxon>
        <taxon>Bacilli</taxon>
        <taxon>Lactobacillales</taxon>
        <taxon>Lactobacillaceae</taxon>
        <taxon>Ligilactobacillus</taxon>
    </lineage>
</organism>
<reference evidence="3 4" key="1">
    <citation type="journal article" date="2019" name="Int. J. Syst. Evol. Microbiol.">
        <title>Lactobacillus salitolerans sp. nov., a novel lactic acid bacterium isolated from spent mushroom substrates.</title>
        <authorList>
            <person name="Tohno M."/>
            <person name="Tanizawa Y."/>
            <person name="Kojima Y."/>
            <person name="Sakamoto M."/>
            <person name="Nakamura Y."/>
            <person name="Ohkuma M."/>
            <person name="Kobayashi H."/>
        </authorList>
    </citation>
    <scope>NUCLEOTIDE SEQUENCE [LARGE SCALE GENOMIC DNA]</scope>
    <source>
        <strain evidence="3 4">YK43</strain>
    </source>
</reference>
<dbReference type="RefSeq" id="WP_124976687.1">
    <property type="nucleotide sequence ID" value="NZ_BFFP01000020.1"/>
</dbReference>
<feature type="domain" description="Smf/DprA SLOG" evidence="2">
    <location>
        <begin position="76"/>
        <end position="284"/>
    </location>
</feature>
<evidence type="ECO:0000259" key="2">
    <source>
        <dbReference type="Pfam" id="PF02481"/>
    </source>
</evidence>
<dbReference type="GO" id="GO:0009294">
    <property type="term" value="P:DNA-mediated transformation"/>
    <property type="evidence" value="ECO:0007669"/>
    <property type="project" value="InterPro"/>
</dbReference>
<evidence type="ECO:0000313" key="4">
    <source>
        <dbReference type="Proteomes" id="UP000286848"/>
    </source>
</evidence>
<dbReference type="AlphaFoldDB" id="A0A401ITP8"/>
<dbReference type="PANTHER" id="PTHR43022:SF1">
    <property type="entry name" value="PROTEIN SMF"/>
    <property type="match status" value="1"/>
</dbReference>
<sequence>MDKRSLLIRAHLCRGIGPKGEQKIFQYMQENNQPPHTRDLVELLGGSKANLEQFLADFHSKKTSSKMAANQRAGGILTILDAEYPAQLKETYEPPLVLFYRGNLALLKQPALAVVGARKMSSYGPKVLQQLLPQVCHFQIPIISGAAMGIDSVAHQTTLQAHGQTIAVIGTGLDLTYPRGNEQLQTQISSQGLLLTEYELGQKPLAFHFPMRNRIIAGLCHSLLVVEAQHHSGSLITANLALQENRNVLAVPGAITSASSIGCNELIQAGAKPVLKSADILEDFLNTLTNED</sequence>
<dbReference type="OrthoDB" id="9785707at2"/>
<dbReference type="NCBIfam" id="TIGR00732">
    <property type="entry name" value="dprA"/>
    <property type="match status" value="1"/>
</dbReference>
<dbReference type="Pfam" id="PF02481">
    <property type="entry name" value="DNA_processg_A"/>
    <property type="match status" value="1"/>
</dbReference>
<gene>
    <name evidence="3" type="primary">smf</name>
    <name evidence="3" type="ORF">LFYK43_13340</name>
</gene>
<comment type="caution">
    <text evidence="3">The sequence shown here is derived from an EMBL/GenBank/DDBJ whole genome shotgun (WGS) entry which is preliminary data.</text>
</comment>
<evidence type="ECO:0000313" key="3">
    <source>
        <dbReference type="EMBL" id="GBG94875.1"/>
    </source>
</evidence>
<dbReference type="PANTHER" id="PTHR43022">
    <property type="entry name" value="PROTEIN SMF"/>
    <property type="match status" value="1"/>
</dbReference>
<proteinExistence type="inferred from homology"/>
<dbReference type="Gene3D" id="3.40.50.450">
    <property type="match status" value="1"/>
</dbReference>
<dbReference type="SUPFAM" id="SSF102405">
    <property type="entry name" value="MCP/YpsA-like"/>
    <property type="match status" value="1"/>
</dbReference>
<dbReference type="InterPro" id="IPR003488">
    <property type="entry name" value="DprA"/>
</dbReference>
<evidence type="ECO:0000256" key="1">
    <source>
        <dbReference type="ARBA" id="ARBA00006525"/>
    </source>
</evidence>